<keyword evidence="5 8" id="KW-0812">Transmembrane</keyword>
<dbReference type="GO" id="GO:0033214">
    <property type="term" value="P:siderophore-iron import into cell"/>
    <property type="evidence" value="ECO:0007669"/>
    <property type="project" value="TreeGrafter"/>
</dbReference>
<name>A0A1T4VQ56_9BACT</name>
<evidence type="ECO:0000256" key="5">
    <source>
        <dbReference type="ARBA" id="ARBA00022692"/>
    </source>
</evidence>
<sequence length="353" mass="36921">MGNSLALSQRYAAYINKKILLLGVLGASLVLTLLVSLSLGAAQIPLHDVLAALSGTPVDARLKLIIWNIRLPQALSALLAGAGLAISGTVMQSILRNPLGSPFTLGISHAAAFGAALAVMLLGGFAQSHHSVASSIGPYCITATAFALSIITAALIVLISRHQGTRSEVMVLSGVALGSLFTAATMFLQLIADDVQLAAMVFWTFGDTARASWTELGLMSVLLALCSAYFLWNSWAYNAIDIGDETAQGLGVQVSKIRFMGMLAASLLTACIIAFLGIIGFVGLVVPHICRKLTGADHRFLLPASFLGGALLLLLSDTAARLILAPHILPVSVLTAFMGAPVFLYLIIKGQRS</sequence>
<organism evidence="9 10">
    <name type="scientific">Desulfobaculum bizertense DSM 18034</name>
    <dbReference type="NCBI Taxonomy" id="1121442"/>
    <lineage>
        <taxon>Bacteria</taxon>
        <taxon>Pseudomonadati</taxon>
        <taxon>Thermodesulfobacteriota</taxon>
        <taxon>Desulfovibrionia</taxon>
        <taxon>Desulfovibrionales</taxon>
        <taxon>Desulfovibrionaceae</taxon>
        <taxon>Desulfobaculum</taxon>
    </lineage>
</organism>
<evidence type="ECO:0000313" key="10">
    <source>
        <dbReference type="Proteomes" id="UP000189733"/>
    </source>
</evidence>
<protein>
    <submittedName>
        <fullName evidence="9">Iron complex transport system permease protein</fullName>
    </submittedName>
</protein>
<evidence type="ECO:0000256" key="6">
    <source>
        <dbReference type="ARBA" id="ARBA00022989"/>
    </source>
</evidence>
<feature type="transmembrane region" description="Helical" evidence="8">
    <location>
        <begin position="298"/>
        <end position="316"/>
    </location>
</feature>
<dbReference type="InterPro" id="IPR000522">
    <property type="entry name" value="ABC_transptr_permease_BtuC"/>
</dbReference>
<feature type="transmembrane region" description="Helical" evidence="8">
    <location>
        <begin position="328"/>
        <end position="348"/>
    </location>
</feature>
<evidence type="ECO:0000313" key="9">
    <source>
        <dbReference type="EMBL" id="SKA67049.1"/>
    </source>
</evidence>
<dbReference type="AlphaFoldDB" id="A0A1T4VQ56"/>
<comment type="similarity">
    <text evidence="2">Belongs to the binding-protein-dependent transport system permease family. FecCD subfamily.</text>
</comment>
<keyword evidence="4" id="KW-1003">Cell membrane</keyword>
<dbReference type="CDD" id="cd06550">
    <property type="entry name" value="TM_ABC_iron-siderophores_like"/>
    <property type="match status" value="1"/>
</dbReference>
<dbReference type="PANTHER" id="PTHR30472">
    <property type="entry name" value="FERRIC ENTEROBACTIN TRANSPORT SYSTEM PERMEASE PROTEIN"/>
    <property type="match status" value="1"/>
</dbReference>
<dbReference type="PANTHER" id="PTHR30472:SF25">
    <property type="entry name" value="ABC TRANSPORTER PERMEASE PROTEIN MJ0876-RELATED"/>
    <property type="match status" value="1"/>
</dbReference>
<feature type="transmembrane region" description="Helical" evidence="8">
    <location>
        <begin position="263"/>
        <end position="286"/>
    </location>
</feature>
<gene>
    <name evidence="9" type="ORF">SAMN02745702_00749</name>
</gene>
<dbReference type="OrthoDB" id="9782305at2"/>
<feature type="transmembrane region" description="Helical" evidence="8">
    <location>
        <begin position="212"/>
        <end position="232"/>
    </location>
</feature>
<dbReference type="STRING" id="1121442.SAMN02745702_00749"/>
<keyword evidence="6 8" id="KW-1133">Transmembrane helix</keyword>
<evidence type="ECO:0000256" key="3">
    <source>
        <dbReference type="ARBA" id="ARBA00022448"/>
    </source>
</evidence>
<dbReference type="Proteomes" id="UP000189733">
    <property type="component" value="Unassembled WGS sequence"/>
</dbReference>
<dbReference type="RefSeq" id="WP_078684059.1">
    <property type="nucleotide sequence ID" value="NZ_FUYA01000002.1"/>
</dbReference>
<keyword evidence="7 8" id="KW-0472">Membrane</keyword>
<evidence type="ECO:0000256" key="7">
    <source>
        <dbReference type="ARBA" id="ARBA00023136"/>
    </source>
</evidence>
<dbReference type="InterPro" id="IPR037294">
    <property type="entry name" value="ABC_BtuC-like"/>
</dbReference>
<accession>A0A1T4VQ56</accession>
<dbReference type="Pfam" id="PF01032">
    <property type="entry name" value="FecCD"/>
    <property type="match status" value="1"/>
</dbReference>
<proteinExistence type="inferred from homology"/>
<dbReference type="GO" id="GO:0022857">
    <property type="term" value="F:transmembrane transporter activity"/>
    <property type="evidence" value="ECO:0007669"/>
    <property type="project" value="InterPro"/>
</dbReference>
<keyword evidence="3" id="KW-0813">Transport</keyword>
<evidence type="ECO:0000256" key="8">
    <source>
        <dbReference type="SAM" id="Phobius"/>
    </source>
</evidence>
<dbReference type="Gene3D" id="1.10.3470.10">
    <property type="entry name" value="ABC transporter involved in vitamin B12 uptake, BtuC"/>
    <property type="match status" value="1"/>
</dbReference>
<feature type="transmembrane region" description="Helical" evidence="8">
    <location>
        <begin position="171"/>
        <end position="192"/>
    </location>
</feature>
<evidence type="ECO:0000256" key="2">
    <source>
        <dbReference type="ARBA" id="ARBA00007935"/>
    </source>
</evidence>
<keyword evidence="10" id="KW-1185">Reference proteome</keyword>
<feature type="transmembrane region" description="Helical" evidence="8">
    <location>
        <begin position="64"/>
        <end position="91"/>
    </location>
</feature>
<dbReference type="EMBL" id="FUYA01000002">
    <property type="protein sequence ID" value="SKA67049.1"/>
    <property type="molecule type" value="Genomic_DNA"/>
</dbReference>
<comment type="subcellular location">
    <subcellularLocation>
        <location evidence="1">Cell membrane</location>
        <topology evidence="1">Multi-pass membrane protein</topology>
    </subcellularLocation>
</comment>
<dbReference type="SUPFAM" id="SSF81345">
    <property type="entry name" value="ABC transporter involved in vitamin B12 uptake, BtuC"/>
    <property type="match status" value="1"/>
</dbReference>
<evidence type="ECO:0000256" key="4">
    <source>
        <dbReference type="ARBA" id="ARBA00022475"/>
    </source>
</evidence>
<evidence type="ECO:0000256" key="1">
    <source>
        <dbReference type="ARBA" id="ARBA00004651"/>
    </source>
</evidence>
<reference evidence="9 10" key="1">
    <citation type="submission" date="2017-02" db="EMBL/GenBank/DDBJ databases">
        <authorList>
            <person name="Peterson S.W."/>
        </authorList>
    </citation>
    <scope>NUCLEOTIDE SEQUENCE [LARGE SCALE GENOMIC DNA]</scope>
    <source>
        <strain evidence="9 10">DSM 18034</strain>
    </source>
</reference>
<dbReference type="FunFam" id="1.10.3470.10:FF:000001">
    <property type="entry name" value="Vitamin B12 ABC transporter permease BtuC"/>
    <property type="match status" value="1"/>
</dbReference>
<feature type="transmembrane region" description="Helical" evidence="8">
    <location>
        <begin position="136"/>
        <end position="159"/>
    </location>
</feature>
<feature type="transmembrane region" description="Helical" evidence="8">
    <location>
        <begin position="103"/>
        <end position="124"/>
    </location>
</feature>
<dbReference type="GO" id="GO:0005886">
    <property type="term" value="C:plasma membrane"/>
    <property type="evidence" value="ECO:0007669"/>
    <property type="project" value="UniProtKB-SubCell"/>
</dbReference>